<name>A0A6J4RQN2_9ACTN</name>
<dbReference type="EMBL" id="CADCVL010000172">
    <property type="protein sequence ID" value="CAA9475114.1"/>
    <property type="molecule type" value="Genomic_DNA"/>
</dbReference>
<keyword evidence="2" id="KW-0413">Isomerase</keyword>
<evidence type="ECO:0000313" key="2">
    <source>
        <dbReference type="EMBL" id="CAA9475114.1"/>
    </source>
</evidence>
<feature type="non-terminal residue" evidence="2">
    <location>
        <position position="1"/>
    </location>
</feature>
<accession>A0A6J4RQN2</accession>
<organism evidence="2">
    <name type="scientific">uncultured Solirubrobacteraceae bacterium</name>
    <dbReference type="NCBI Taxonomy" id="1162706"/>
    <lineage>
        <taxon>Bacteria</taxon>
        <taxon>Bacillati</taxon>
        <taxon>Actinomycetota</taxon>
        <taxon>Thermoleophilia</taxon>
        <taxon>Solirubrobacterales</taxon>
        <taxon>Solirubrobacteraceae</taxon>
        <taxon>environmental samples</taxon>
    </lineage>
</organism>
<feature type="non-terminal residue" evidence="2">
    <location>
        <position position="86"/>
    </location>
</feature>
<dbReference type="GO" id="GO:0004619">
    <property type="term" value="F:phosphoglycerate mutase activity"/>
    <property type="evidence" value="ECO:0007669"/>
    <property type="project" value="UniProtKB-EC"/>
</dbReference>
<feature type="compositionally biased region" description="Basic residues" evidence="1">
    <location>
        <begin position="1"/>
        <end position="25"/>
    </location>
</feature>
<evidence type="ECO:0000256" key="1">
    <source>
        <dbReference type="SAM" id="MobiDB-lite"/>
    </source>
</evidence>
<reference evidence="2" key="1">
    <citation type="submission" date="2020-02" db="EMBL/GenBank/DDBJ databases">
        <authorList>
            <person name="Meier V. D."/>
        </authorList>
    </citation>
    <scope>NUCLEOTIDE SEQUENCE</scope>
    <source>
        <strain evidence="2">AVDCRST_MAG65</strain>
    </source>
</reference>
<gene>
    <name evidence="2" type="ORF">AVDCRST_MAG65-1062</name>
</gene>
<protein>
    <submittedName>
        <fullName evidence="2">2,3-bisphosphoglycerate-independent phosphoglycerate mutase</fullName>
        <ecNumber evidence="2">5.4.2.12</ecNumber>
    </submittedName>
</protein>
<proteinExistence type="predicted"/>
<feature type="region of interest" description="Disordered" evidence="1">
    <location>
        <begin position="1"/>
        <end position="86"/>
    </location>
</feature>
<feature type="compositionally biased region" description="Basic and acidic residues" evidence="1">
    <location>
        <begin position="48"/>
        <end position="63"/>
    </location>
</feature>
<sequence>GGQRVGRRLHHHRRPRQRRLHARARRIAEHGAHAQPRPADRHRRRREGARGGDPGRRRADRPRAARHGAARRDDGLLPARRRRNHL</sequence>
<dbReference type="EC" id="5.4.2.12" evidence="2"/>
<dbReference type="AlphaFoldDB" id="A0A6J4RQN2"/>